<dbReference type="PANTHER" id="PTHR44858">
    <property type="entry name" value="TETRATRICOPEPTIDE REPEAT PROTEIN 6"/>
    <property type="match status" value="1"/>
</dbReference>
<keyword evidence="1" id="KW-0677">Repeat</keyword>
<dbReference type="PANTHER" id="PTHR44858:SF1">
    <property type="entry name" value="UDP-N-ACETYLGLUCOSAMINE--PEPTIDE N-ACETYLGLUCOSAMINYLTRANSFERASE SPINDLY-RELATED"/>
    <property type="match status" value="1"/>
</dbReference>
<evidence type="ECO:0000259" key="3">
    <source>
        <dbReference type="Pfam" id="PF12770"/>
    </source>
</evidence>
<dbReference type="EMBL" id="AJ628149">
    <property type="protein sequence ID" value="CAI05920.1"/>
    <property type="molecule type" value="Genomic_DNA"/>
</dbReference>
<reference evidence="4" key="1">
    <citation type="submission" date="2004-02" db="EMBL/GenBank/DDBJ databases">
        <title>Cloning and sequencing of the gentamicin biosynthetic gene cluster from Micromonospora echinospora DSM 43036.</title>
        <authorList>
            <person name="Aboshanab K.M.A."/>
            <person name="Schmidt-Beissner H."/>
            <person name="Wehmeier U.F."/>
            <person name="Welzel K."/>
            <person name="Vente A."/>
            <person name="Piepersberg W."/>
        </authorList>
    </citation>
    <scope>NUCLEOTIDE SEQUENCE</scope>
    <source>
        <strain evidence="4">DSM 43036</strain>
    </source>
</reference>
<evidence type="ECO:0000256" key="1">
    <source>
        <dbReference type="ARBA" id="ARBA00022737"/>
    </source>
</evidence>
<dbReference type="SUPFAM" id="SSF48452">
    <property type="entry name" value="TPR-like"/>
    <property type="match status" value="1"/>
</dbReference>
<feature type="domain" description="CHAT" evidence="3">
    <location>
        <begin position="634"/>
        <end position="880"/>
    </location>
</feature>
<dbReference type="InterPro" id="IPR011990">
    <property type="entry name" value="TPR-like_helical_dom_sf"/>
</dbReference>
<dbReference type="Gene3D" id="1.25.40.10">
    <property type="entry name" value="Tetratricopeptide repeat domain"/>
    <property type="match status" value="2"/>
</dbReference>
<proteinExistence type="predicted"/>
<protein>
    <recommendedName>
        <fullName evidence="3">CHAT domain-containing protein</fullName>
    </recommendedName>
</protein>
<dbReference type="InterPro" id="IPR024983">
    <property type="entry name" value="CHAT_dom"/>
</dbReference>
<evidence type="ECO:0000313" key="4">
    <source>
        <dbReference type="EMBL" id="CAI05920.1"/>
    </source>
</evidence>
<sequence length="882" mass="92631">MSLTGARRSGILLRMADRTVPGAVAAQAALDAVQRYPHEAIATARRVLAGPADAGERSTAERAIGLALRELNDLPGALRHLRRAVRVTDDPRLRALARMSLGYVLANAGRTTAALRAVTLALPLLTGADAGRARMQRGVVLHYRGRFDEAVRDYAVAVEIAQREGDLLLEARARNNRGLLNAHRGSGRGPDDDLHRAAAAFSRLGLDLAAADARWNSGIATGQRGDVAGALRCFAAVDAEYRRLAVPRPALLLDRFELLLSVPLIDEAVEVAATAVTELRRQGMASDLAEALLARARAALLAGDLVTATEAAAAARSRFRRQGRRTWATFARHVELRAGYAQGVRSPALLAAMVRTADQLDATGWPGPALTTRIEAARLATALGRTGRATGLLATAADSRRRGTASRRAQGWYALALRHRLAGDESGAARALRRGLAVLDGHRASLGATELRAHSGAYGHELAAEGLDIAVRRGTATRVLAWAERWRANALRMRPVSPPGDPDLATALTELRMVSTALEDALLTGHPVQALRRSQARLEQRIRELARGVDGGGELLRPPGVRALAPALGDAVLLELVAHRDRLRAVLVRDGRATLHDLGPVAEAVRVARLHRFGLRRLVTTGDGADARAGVAHTAATLDRQLFDPVRRRLGDRPLVIVPIGALHAVPWSGLPTCAGRAVTVAPSATAWLRAAGRVGPDGPPVLVAGPRLPAAEDEVRQLGTVLPGSRPLTGAAATADAVTDALNGAGLAHIAAHGRFRADNPLFSTLELADGPLTAYELERLTSPPGCVVLSACDSGRAAVRPGDEVMGFTAVLLALGTRSLVATVLPVPADLTTALMLDLHRRMRAGAGPAVALAGAQRAFGTGEGAAHATAAAFVCFGAG</sequence>
<evidence type="ECO:0000256" key="2">
    <source>
        <dbReference type="ARBA" id="ARBA00022803"/>
    </source>
</evidence>
<organism evidence="4">
    <name type="scientific">Micromonospora echinospora</name>
    <name type="common">Micromonospora purpurea</name>
    <dbReference type="NCBI Taxonomy" id="1877"/>
    <lineage>
        <taxon>Bacteria</taxon>
        <taxon>Bacillati</taxon>
        <taxon>Actinomycetota</taxon>
        <taxon>Actinomycetes</taxon>
        <taxon>Micromonosporales</taxon>
        <taxon>Micromonosporaceae</taxon>
        <taxon>Micromonospora</taxon>
    </lineage>
</organism>
<name>Q2MG29_MICEC</name>
<dbReference type="Pfam" id="PF12770">
    <property type="entry name" value="CHAT"/>
    <property type="match status" value="1"/>
</dbReference>
<accession>Q2MG29</accession>
<keyword evidence="2" id="KW-0802">TPR repeat</keyword>
<dbReference type="InterPro" id="IPR019734">
    <property type="entry name" value="TPR_rpt"/>
</dbReference>
<dbReference type="SMART" id="SM00028">
    <property type="entry name" value="TPR"/>
    <property type="match status" value="5"/>
</dbReference>
<dbReference type="AlphaFoldDB" id="Q2MG29"/>
<dbReference type="InterPro" id="IPR050498">
    <property type="entry name" value="Ycf3"/>
</dbReference>